<evidence type="ECO:0000256" key="10">
    <source>
        <dbReference type="ARBA" id="ARBA00022984"/>
    </source>
</evidence>
<dbReference type="AlphaFoldDB" id="A0A7T8B914"/>
<evidence type="ECO:0000256" key="3">
    <source>
        <dbReference type="ARBA" id="ARBA00010871"/>
    </source>
</evidence>
<dbReference type="InterPro" id="IPR013815">
    <property type="entry name" value="ATP_grasp_subdomain_1"/>
</dbReference>
<sequence length="342" mass="36855">MNAVVLAGGLSPERDVSLSSGCLIANALIKNGHAAVLLDLYTGMEDSSCFGEALEKHGAGNYTYTIPPEEPDLEKLKTRCGGREEWIGPNVIEICKTADAVFLALHGAMGENGQIQAVFDTYNISYTGTGYTGSLLAMDKGISKELMSFHKIKTPDWILHYGKTPPPVPFLPCVIKPVHCGSSIGVSIVETAGEFAAALSYAGKYEDTLLFERKIDGREFTVGILDGRALPVIEIIPRSGFFDYRNKYQQGMTSEICPADIDTSLSRELQDTASAVHRILRLGSYSRIDFIVDKTGTVHCLEANTLPGMTPASLLPQASAAAGISYEALCERILNLALGNKN</sequence>
<keyword evidence="9 13" id="KW-0133">Cell shape</keyword>
<dbReference type="Gene3D" id="3.30.1490.20">
    <property type="entry name" value="ATP-grasp fold, A domain"/>
    <property type="match status" value="1"/>
</dbReference>
<evidence type="ECO:0000256" key="9">
    <source>
        <dbReference type="ARBA" id="ARBA00022960"/>
    </source>
</evidence>
<dbReference type="InterPro" id="IPR016185">
    <property type="entry name" value="PreATP-grasp_dom_sf"/>
</dbReference>
<comment type="similarity">
    <text evidence="3 13">Belongs to the D-alanine--D-alanine ligase family.</text>
</comment>
<reference evidence="18" key="1">
    <citation type="submission" date="2021-01" db="EMBL/GenBank/DDBJ databases">
        <title>Description of Breznakiella homolactica.</title>
        <authorList>
            <person name="Song Y."/>
            <person name="Brune A."/>
        </authorList>
    </citation>
    <scope>NUCLEOTIDE SEQUENCE</scope>
    <source>
        <strain evidence="18">RmG30</strain>
    </source>
</reference>
<dbReference type="EMBL" id="CP067089">
    <property type="protein sequence ID" value="QQO09169.1"/>
    <property type="molecule type" value="Genomic_DNA"/>
</dbReference>
<protein>
    <recommendedName>
        <fullName evidence="4 13">D-alanine--D-alanine ligase</fullName>
        <ecNumber evidence="4 13">6.3.2.4</ecNumber>
    </recommendedName>
    <alternativeName>
        <fullName evidence="13">D-Ala-D-Ala ligase</fullName>
    </alternativeName>
    <alternativeName>
        <fullName evidence="13">D-alanylalanine synthetase</fullName>
    </alternativeName>
</protein>
<name>A0A7T8B914_9SPIR</name>
<evidence type="ECO:0000313" key="18">
    <source>
        <dbReference type="EMBL" id="QQO09169.1"/>
    </source>
</evidence>
<keyword evidence="11 13" id="KW-0961">Cell wall biogenesis/degradation</keyword>
<accession>A0A7T8B914</accession>
<dbReference type="EC" id="6.3.2.4" evidence="4 13"/>
<dbReference type="Gene3D" id="3.30.470.20">
    <property type="entry name" value="ATP-grasp fold, B domain"/>
    <property type="match status" value="1"/>
</dbReference>
<feature type="domain" description="ATP-grasp" evidence="17">
    <location>
        <begin position="144"/>
        <end position="335"/>
    </location>
</feature>
<dbReference type="GO" id="GO:0005829">
    <property type="term" value="C:cytosol"/>
    <property type="evidence" value="ECO:0007669"/>
    <property type="project" value="TreeGrafter"/>
</dbReference>
<feature type="active site" evidence="14">
    <location>
        <position position="313"/>
    </location>
</feature>
<dbReference type="PANTHER" id="PTHR23132">
    <property type="entry name" value="D-ALANINE--D-ALANINE LIGASE"/>
    <property type="match status" value="1"/>
</dbReference>
<evidence type="ECO:0000259" key="17">
    <source>
        <dbReference type="PROSITE" id="PS50975"/>
    </source>
</evidence>
<dbReference type="NCBIfam" id="TIGR01205">
    <property type="entry name" value="D_ala_D_alaTIGR"/>
    <property type="match status" value="1"/>
</dbReference>
<dbReference type="Proteomes" id="UP000595917">
    <property type="component" value="Chromosome"/>
</dbReference>
<keyword evidence="15" id="KW-0460">Magnesium</keyword>
<dbReference type="GO" id="GO:0008716">
    <property type="term" value="F:D-alanine-D-alanine ligase activity"/>
    <property type="evidence" value="ECO:0007669"/>
    <property type="project" value="UniProtKB-UniRule"/>
</dbReference>
<evidence type="ECO:0000256" key="13">
    <source>
        <dbReference type="HAMAP-Rule" id="MF_00047"/>
    </source>
</evidence>
<gene>
    <name evidence="13" type="primary">ddl</name>
    <name evidence="18" type="ORF">JFL75_19925</name>
</gene>
<dbReference type="HAMAP" id="MF_00047">
    <property type="entry name" value="Dala_Dala_lig"/>
    <property type="match status" value="1"/>
</dbReference>
<evidence type="ECO:0000256" key="2">
    <source>
        <dbReference type="ARBA" id="ARBA00004496"/>
    </source>
</evidence>
<evidence type="ECO:0000256" key="14">
    <source>
        <dbReference type="PIRSR" id="PIRSR039102-1"/>
    </source>
</evidence>
<dbReference type="UniPathway" id="UPA00219"/>
<feature type="active site" evidence="14">
    <location>
        <position position="182"/>
    </location>
</feature>
<evidence type="ECO:0000256" key="4">
    <source>
        <dbReference type="ARBA" id="ARBA00012216"/>
    </source>
</evidence>
<dbReference type="Pfam" id="PF01820">
    <property type="entry name" value="Dala_Dala_lig_N"/>
    <property type="match status" value="1"/>
</dbReference>
<dbReference type="GO" id="GO:0008360">
    <property type="term" value="P:regulation of cell shape"/>
    <property type="evidence" value="ECO:0007669"/>
    <property type="project" value="UniProtKB-KW"/>
</dbReference>
<evidence type="ECO:0000256" key="8">
    <source>
        <dbReference type="ARBA" id="ARBA00022840"/>
    </source>
</evidence>
<evidence type="ECO:0000256" key="1">
    <source>
        <dbReference type="ARBA" id="ARBA00001936"/>
    </source>
</evidence>
<dbReference type="InterPro" id="IPR011095">
    <property type="entry name" value="Dala_Dala_lig_C"/>
</dbReference>
<dbReference type="GO" id="GO:0005524">
    <property type="term" value="F:ATP binding"/>
    <property type="evidence" value="ECO:0007669"/>
    <property type="project" value="UniProtKB-UniRule"/>
</dbReference>
<feature type="binding site" evidence="15">
    <location>
        <position position="302"/>
    </location>
    <ligand>
        <name>Mg(2+)</name>
        <dbReference type="ChEBI" id="CHEBI:18420"/>
        <label>1</label>
    </ligand>
</feature>
<evidence type="ECO:0000256" key="7">
    <source>
        <dbReference type="ARBA" id="ARBA00022741"/>
    </source>
</evidence>
<keyword evidence="15" id="KW-0479">Metal-binding</keyword>
<dbReference type="InterPro" id="IPR005905">
    <property type="entry name" value="D_ala_D_ala"/>
</dbReference>
<evidence type="ECO:0000256" key="5">
    <source>
        <dbReference type="ARBA" id="ARBA00022490"/>
    </source>
</evidence>
<evidence type="ECO:0000256" key="11">
    <source>
        <dbReference type="ARBA" id="ARBA00023316"/>
    </source>
</evidence>
<organism evidence="18 19">
    <name type="scientific">Breznakiella homolactica</name>
    <dbReference type="NCBI Taxonomy" id="2798577"/>
    <lineage>
        <taxon>Bacteria</taxon>
        <taxon>Pseudomonadati</taxon>
        <taxon>Spirochaetota</taxon>
        <taxon>Spirochaetia</taxon>
        <taxon>Spirochaetales</taxon>
        <taxon>Breznakiellaceae</taxon>
        <taxon>Breznakiella</taxon>
    </lineage>
</organism>
<keyword evidence="10 13" id="KW-0573">Peptidoglycan synthesis</keyword>
<comment type="subcellular location">
    <subcellularLocation>
        <location evidence="2 13">Cytoplasm</location>
    </subcellularLocation>
</comment>
<comment type="cofactor">
    <cofactor evidence="1">
        <name>Mn(2+)</name>
        <dbReference type="ChEBI" id="CHEBI:29035"/>
    </cofactor>
</comment>
<keyword evidence="15" id="KW-0464">Manganese</keyword>
<dbReference type="SUPFAM" id="SSF56059">
    <property type="entry name" value="Glutathione synthetase ATP-binding domain-like"/>
    <property type="match status" value="1"/>
</dbReference>
<dbReference type="PROSITE" id="PS00843">
    <property type="entry name" value="DALA_DALA_LIGASE_1"/>
    <property type="match status" value="1"/>
</dbReference>
<comment type="cofactor">
    <cofactor evidence="15">
        <name>Mg(2+)</name>
        <dbReference type="ChEBI" id="CHEBI:18420"/>
    </cofactor>
    <cofactor evidence="15">
        <name>Mn(2+)</name>
        <dbReference type="ChEBI" id="CHEBI:29035"/>
    </cofactor>
    <text evidence="15">Binds 2 magnesium or manganese ions per subunit.</text>
</comment>
<dbReference type="InterPro" id="IPR011127">
    <property type="entry name" value="Dala_Dala_lig_N"/>
</dbReference>
<dbReference type="GO" id="GO:0046872">
    <property type="term" value="F:metal ion binding"/>
    <property type="evidence" value="ECO:0007669"/>
    <property type="project" value="UniProtKB-KW"/>
</dbReference>
<evidence type="ECO:0000313" key="19">
    <source>
        <dbReference type="Proteomes" id="UP000595917"/>
    </source>
</evidence>
<dbReference type="SUPFAM" id="SSF52440">
    <property type="entry name" value="PreATP-grasp domain"/>
    <property type="match status" value="1"/>
</dbReference>
<dbReference type="PIRSF" id="PIRSF039102">
    <property type="entry name" value="Ddl/VanB"/>
    <property type="match status" value="1"/>
</dbReference>
<dbReference type="KEGG" id="bhc:JFL75_19925"/>
<feature type="binding site" evidence="15">
    <location>
        <position position="304"/>
    </location>
    <ligand>
        <name>Mg(2+)</name>
        <dbReference type="ChEBI" id="CHEBI:18420"/>
        <label>2</label>
    </ligand>
</feature>
<dbReference type="GO" id="GO:0071555">
    <property type="term" value="P:cell wall organization"/>
    <property type="evidence" value="ECO:0007669"/>
    <property type="project" value="UniProtKB-KW"/>
</dbReference>
<keyword evidence="5 13" id="KW-0963">Cytoplasm</keyword>
<evidence type="ECO:0000256" key="6">
    <source>
        <dbReference type="ARBA" id="ARBA00022598"/>
    </source>
</evidence>
<comment type="function">
    <text evidence="13">Cell wall formation.</text>
</comment>
<keyword evidence="8 16" id="KW-0067">ATP-binding</keyword>
<dbReference type="InterPro" id="IPR011761">
    <property type="entry name" value="ATP-grasp"/>
</dbReference>
<keyword evidence="7 16" id="KW-0547">Nucleotide-binding</keyword>
<feature type="active site" evidence="14">
    <location>
        <position position="13"/>
    </location>
</feature>
<dbReference type="InterPro" id="IPR000291">
    <property type="entry name" value="D-Ala_lig_Van_CS"/>
</dbReference>
<dbReference type="PROSITE" id="PS00844">
    <property type="entry name" value="DALA_DALA_LIGASE_2"/>
    <property type="match status" value="1"/>
</dbReference>
<dbReference type="Pfam" id="PF07478">
    <property type="entry name" value="Dala_Dala_lig_C"/>
    <property type="match status" value="1"/>
</dbReference>
<keyword evidence="6 13" id="KW-0436">Ligase</keyword>
<dbReference type="Gene3D" id="3.40.50.20">
    <property type="match status" value="1"/>
</dbReference>
<dbReference type="GO" id="GO:0009252">
    <property type="term" value="P:peptidoglycan biosynthetic process"/>
    <property type="evidence" value="ECO:0007669"/>
    <property type="project" value="UniProtKB-UniRule"/>
</dbReference>
<comment type="pathway">
    <text evidence="13">Cell wall biogenesis; peptidoglycan biosynthesis.</text>
</comment>
<dbReference type="PANTHER" id="PTHR23132:SF23">
    <property type="entry name" value="D-ALANINE--D-ALANINE LIGASE B"/>
    <property type="match status" value="1"/>
</dbReference>
<evidence type="ECO:0000256" key="15">
    <source>
        <dbReference type="PIRSR" id="PIRSR039102-3"/>
    </source>
</evidence>
<evidence type="ECO:0000256" key="12">
    <source>
        <dbReference type="ARBA" id="ARBA00047614"/>
    </source>
</evidence>
<keyword evidence="19" id="KW-1185">Reference proteome</keyword>
<proteinExistence type="inferred from homology"/>
<feature type="binding site" evidence="15">
    <location>
        <position position="289"/>
    </location>
    <ligand>
        <name>Mg(2+)</name>
        <dbReference type="ChEBI" id="CHEBI:18420"/>
        <label>1</label>
    </ligand>
</feature>
<dbReference type="PROSITE" id="PS50975">
    <property type="entry name" value="ATP_GRASP"/>
    <property type="match status" value="1"/>
</dbReference>
<comment type="catalytic activity">
    <reaction evidence="12 13">
        <text>2 D-alanine + ATP = D-alanyl-D-alanine + ADP + phosphate + H(+)</text>
        <dbReference type="Rhea" id="RHEA:11224"/>
        <dbReference type="ChEBI" id="CHEBI:15378"/>
        <dbReference type="ChEBI" id="CHEBI:30616"/>
        <dbReference type="ChEBI" id="CHEBI:43474"/>
        <dbReference type="ChEBI" id="CHEBI:57416"/>
        <dbReference type="ChEBI" id="CHEBI:57822"/>
        <dbReference type="ChEBI" id="CHEBI:456216"/>
        <dbReference type="EC" id="6.3.2.4"/>
    </reaction>
</comment>
<evidence type="ECO:0000256" key="16">
    <source>
        <dbReference type="PROSITE-ProRule" id="PRU00409"/>
    </source>
</evidence>
<feature type="binding site" evidence="15">
    <location>
        <position position="302"/>
    </location>
    <ligand>
        <name>Mg(2+)</name>
        <dbReference type="ChEBI" id="CHEBI:18420"/>
        <label>2</label>
    </ligand>
</feature>
<dbReference type="NCBIfam" id="NF002378">
    <property type="entry name" value="PRK01372.1"/>
    <property type="match status" value="1"/>
</dbReference>
<dbReference type="RefSeq" id="WP_215626474.1">
    <property type="nucleotide sequence ID" value="NZ_CP067089.2"/>
</dbReference>